<organism evidence="1">
    <name type="scientific">Rhizophora mucronata</name>
    <name type="common">Asiatic mangrove</name>
    <dbReference type="NCBI Taxonomy" id="61149"/>
    <lineage>
        <taxon>Eukaryota</taxon>
        <taxon>Viridiplantae</taxon>
        <taxon>Streptophyta</taxon>
        <taxon>Embryophyta</taxon>
        <taxon>Tracheophyta</taxon>
        <taxon>Spermatophyta</taxon>
        <taxon>Magnoliopsida</taxon>
        <taxon>eudicotyledons</taxon>
        <taxon>Gunneridae</taxon>
        <taxon>Pentapetalae</taxon>
        <taxon>rosids</taxon>
        <taxon>fabids</taxon>
        <taxon>Malpighiales</taxon>
        <taxon>Rhizophoraceae</taxon>
        <taxon>Rhizophora</taxon>
    </lineage>
</organism>
<dbReference type="EMBL" id="GGEC01013703">
    <property type="protein sequence ID" value="MBW94186.1"/>
    <property type="molecule type" value="Transcribed_RNA"/>
</dbReference>
<reference evidence="1" key="1">
    <citation type="submission" date="2018-02" db="EMBL/GenBank/DDBJ databases">
        <title>Rhizophora mucronata_Transcriptome.</title>
        <authorList>
            <person name="Meera S.P."/>
            <person name="Sreeshan A."/>
            <person name="Augustine A."/>
        </authorList>
    </citation>
    <scope>NUCLEOTIDE SEQUENCE</scope>
    <source>
        <tissue evidence="1">Leaf</tissue>
    </source>
</reference>
<dbReference type="AlphaFoldDB" id="A0A2P2JL24"/>
<name>A0A2P2JL24_RHIMU</name>
<evidence type="ECO:0000313" key="1">
    <source>
        <dbReference type="EMBL" id="MBW94186.1"/>
    </source>
</evidence>
<protein>
    <submittedName>
        <fullName evidence="1">Uncharacterized protein</fullName>
    </submittedName>
</protein>
<sequence length="72" mass="8445">MKLNSSRSHFIRFTHKSPLECFHLLGKCVPIHFVPCHKKRTELFGIWSDGPLMPRVPPLVIMWKPKTLVKDH</sequence>
<accession>A0A2P2JL24</accession>
<proteinExistence type="predicted"/>